<gene>
    <name evidence="4" type="ORF">IB285_12395</name>
</gene>
<dbReference type="CDD" id="cd04301">
    <property type="entry name" value="NAT_SF"/>
    <property type="match status" value="1"/>
</dbReference>
<dbReference type="Gene3D" id="3.40.630.30">
    <property type="match status" value="1"/>
</dbReference>
<evidence type="ECO:0000313" key="5">
    <source>
        <dbReference type="Proteomes" id="UP000635384"/>
    </source>
</evidence>
<dbReference type="Pfam" id="PF00583">
    <property type="entry name" value="Acetyltransf_1"/>
    <property type="match status" value="1"/>
</dbReference>
<keyword evidence="5" id="KW-1185">Reference proteome</keyword>
<sequence length="189" mass="20419">MKETITLGGADFTLRDMKADDKDAMLAFAGTLPAHDLLFLRRDIRQPRVVDAWIEATGAGAFNSVLAERDGEIVGCVALYTDPFSWSPHVGDLRVLVAEAARQHGLGRHMVQQGFRIALDKGLSKLTAQMTADQKGAITVFEELGFRGEALLKDHVQDATGALHDLVTLSCDVANAARRLEAYGIGESA</sequence>
<dbReference type="PANTHER" id="PTHR43877:SF1">
    <property type="entry name" value="ACETYLTRANSFERASE"/>
    <property type="match status" value="1"/>
</dbReference>
<evidence type="ECO:0000313" key="4">
    <source>
        <dbReference type="EMBL" id="MBD2843054.1"/>
    </source>
</evidence>
<evidence type="ECO:0000259" key="3">
    <source>
        <dbReference type="PROSITE" id="PS51186"/>
    </source>
</evidence>
<proteinExistence type="predicted"/>
<reference evidence="4 5" key="1">
    <citation type="submission" date="2020-09" db="EMBL/GenBank/DDBJ databases">
        <authorList>
            <person name="Yoon J.-W."/>
        </authorList>
    </citation>
    <scope>NUCLEOTIDE SEQUENCE [LARGE SCALE GENOMIC DNA]</scope>
    <source>
        <strain evidence="4 5">KMU-140</strain>
    </source>
</reference>
<dbReference type="Proteomes" id="UP000635384">
    <property type="component" value="Unassembled WGS sequence"/>
</dbReference>
<dbReference type="InterPro" id="IPR016181">
    <property type="entry name" value="Acyl_CoA_acyltransferase"/>
</dbReference>
<dbReference type="SUPFAM" id="SSF55729">
    <property type="entry name" value="Acyl-CoA N-acyltransferases (Nat)"/>
    <property type="match status" value="1"/>
</dbReference>
<evidence type="ECO:0000256" key="1">
    <source>
        <dbReference type="ARBA" id="ARBA00022679"/>
    </source>
</evidence>
<dbReference type="PROSITE" id="PS51186">
    <property type="entry name" value="GNAT"/>
    <property type="match status" value="1"/>
</dbReference>
<keyword evidence="2" id="KW-0012">Acyltransferase</keyword>
<comment type="caution">
    <text evidence="4">The sequence shown here is derived from an EMBL/GenBank/DDBJ whole genome shotgun (WGS) entry which is preliminary data.</text>
</comment>
<name>A0ABR8KQP5_9SPHN</name>
<dbReference type="InterPro" id="IPR000182">
    <property type="entry name" value="GNAT_dom"/>
</dbReference>
<accession>A0ABR8KQP5</accession>
<feature type="domain" description="N-acetyltransferase" evidence="3">
    <location>
        <begin position="12"/>
        <end position="170"/>
    </location>
</feature>
<organism evidence="4 5">
    <name type="scientific">Erythrobacter rubeus</name>
    <dbReference type="NCBI Taxonomy" id="2760803"/>
    <lineage>
        <taxon>Bacteria</taxon>
        <taxon>Pseudomonadati</taxon>
        <taxon>Pseudomonadota</taxon>
        <taxon>Alphaproteobacteria</taxon>
        <taxon>Sphingomonadales</taxon>
        <taxon>Erythrobacteraceae</taxon>
        <taxon>Erythrobacter/Porphyrobacter group</taxon>
        <taxon>Erythrobacter</taxon>
    </lineage>
</organism>
<dbReference type="RefSeq" id="WP_190788458.1">
    <property type="nucleotide sequence ID" value="NZ_JACXLC010000001.1"/>
</dbReference>
<evidence type="ECO:0000256" key="2">
    <source>
        <dbReference type="ARBA" id="ARBA00023315"/>
    </source>
</evidence>
<keyword evidence="1" id="KW-0808">Transferase</keyword>
<protein>
    <submittedName>
        <fullName evidence="4">GNAT family N-acetyltransferase</fullName>
    </submittedName>
</protein>
<dbReference type="InterPro" id="IPR050832">
    <property type="entry name" value="Bact_Acetyltransf"/>
</dbReference>
<dbReference type="PANTHER" id="PTHR43877">
    <property type="entry name" value="AMINOALKYLPHOSPHONATE N-ACETYLTRANSFERASE-RELATED-RELATED"/>
    <property type="match status" value="1"/>
</dbReference>
<dbReference type="EMBL" id="JACXLC010000001">
    <property type="protein sequence ID" value="MBD2843054.1"/>
    <property type="molecule type" value="Genomic_DNA"/>
</dbReference>